<keyword evidence="16" id="KW-0418">Kinase</keyword>
<dbReference type="SUPFAM" id="SSF52058">
    <property type="entry name" value="L domain-like"/>
    <property type="match status" value="3"/>
</dbReference>
<dbReference type="FunFam" id="3.80.10.10:FF:000095">
    <property type="entry name" value="LRR receptor-like serine/threonine-protein kinase GSO1"/>
    <property type="match status" value="1"/>
</dbReference>
<evidence type="ECO:0000256" key="11">
    <source>
        <dbReference type="ARBA" id="ARBA00023180"/>
    </source>
</evidence>
<evidence type="ECO:0000256" key="10">
    <source>
        <dbReference type="ARBA" id="ARBA00023170"/>
    </source>
</evidence>
<dbReference type="Proteomes" id="UP000554482">
    <property type="component" value="Unassembled WGS sequence"/>
</dbReference>
<dbReference type="Gene3D" id="3.80.10.10">
    <property type="entry name" value="Ribonuclease Inhibitor"/>
    <property type="match status" value="5"/>
</dbReference>
<dbReference type="InterPro" id="IPR032675">
    <property type="entry name" value="LRR_dom_sf"/>
</dbReference>
<proteinExistence type="inferred from homology"/>
<dbReference type="Pfam" id="PF23598">
    <property type="entry name" value="LRR_14"/>
    <property type="match status" value="2"/>
</dbReference>
<evidence type="ECO:0000256" key="4">
    <source>
        <dbReference type="ARBA" id="ARBA00022614"/>
    </source>
</evidence>
<evidence type="ECO:0000256" key="3">
    <source>
        <dbReference type="ARBA" id="ARBA00022475"/>
    </source>
</evidence>
<gene>
    <name evidence="16" type="ORF">FRX31_007734</name>
</gene>
<dbReference type="InterPro" id="IPR055414">
    <property type="entry name" value="LRR_R13L4/SHOC2-like"/>
</dbReference>
<keyword evidence="6 13" id="KW-0732">Signal</keyword>
<dbReference type="FunFam" id="3.80.10.10:FF:000111">
    <property type="entry name" value="LRR receptor-like serine/threonine-protein kinase ERECTA"/>
    <property type="match status" value="1"/>
</dbReference>
<evidence type="ECO:0000313" key="17">
    <source>
        <dbReference type="Proteomes" id="UP000554482"/>
    </source>
</evidence>
<evidence type="ECO:0000256" key="1">
    <source>
        <dbReference type="ARBA" id="ARBA00004251"/>
    </source>
</evidence>
<feature type="signal peptide" evidence="13">
    <location>
        <begin position="1"/>
        <end position="25"/>
    </location>
</feature>
<dbReference type="AlphaFoldDB" id="A0A7J6X028"/>
<evidence type="ECO:0000313" key="16">
    <source>
        <dbReference type="EMBL" id="KAF5202683.1"/>
    </source>
</evidence>
<comment type="subcellular location">
    <subcellularLocation>
        <location evidence="1">Cell membrane</location>
        <topology evidence="1">Single-pass type I membrane protein</topology>
    </subcellularLocation>
</comment>
<feature type="chain" id="PRO_5029836085" evidence="13">
    <location>
        <begin position="26"/>
        <end position="1040"/>
    </location>
</feature>
<keyword evidence="3" id="KW-1003">Cell membrane</keyword>
<feature type="domain" description="Leucine-rich repeat-containing N-terminal plant-type" evidence="14">
    <location>
        <begin position="34"/>
        <end position="71"/>
    </location>
</feature>
<dbReference type="InterPro" id="IPR046956">
    <property type="entry name" value="RLP23-like"/>
</dbReference>
<dbReference type="PANTHER" id="PTHR48063:SF16">
    <property type="entry name" value="LRR RECEPTOR-LIKE SERINE_THREONINE-PROTEIN KINASE GSO1"/>
    <property type="match status" value="1"/>
</dbReference>
<dbReference type="Pfam" id="PF00560">
    <property type="entry name" value="LRR_1"/>
    <property type="match status" value="5"/>
</dbReference>
<keyword evidence="9 12" id="KW-0472">Membrane</keyword>
<protein>
    <submittedName>
        <fullName evidence="16">Leucine-rich repeat receptor protein kinase msp1</fullName>
    </submittedName>
</protein>
<dbReference type="InterPro" id="IPR001611">
    <property type="entry name" value="Leu-rich_rpt"/>
</dbReference>
<keyword evidence="11" id="KW-0325">Glycoprotein</keyword>
<dbReference type="InterPro" id="IPR013210">
    <property type="entry name" value="LRR_N_plant-typ"/>
</dbReference>
<reference evidence="16 17" key="1">
    <citation type="submission" date="2020-06" db="EMBL/GenBank/DDBJ databases">
        <title>Transcriptomic and genomic resources for Thalictrum thalictroides and T. hernandezii: Facilitating candidate gene discovery in an emerging model plant lineage.</title>
        <authorList>
            <person name="Arias T."/>
            <person name="Riano-Pachon D.M."/>
            <person name="Di Stilio V.S."/>
        </authorList>
    </citation>
    <scope>NUCLEOTIDE SEQUENCE [LARGE SCALE GENOMIC DNA]</scope>
    <source>
        <strain evidence="17">cv. WT478/WT964</strain>
        <tissue evidence="16">Leaves</tissue>
    </source>
</reference>
<evidence type="ECO:0000256" key="13">
    <source>
        <dbReference type="SAM" id="SignalP"/>
    </source>
</evidence>
<evidence type="ECO:0000256" key="8">
    <source>
        <dbReference type="ARBA" id="ARBA00022989"/>
    </source>
</evidence>
<feature type="domain" description="Disease resistance R13L4/SHOC-2-like LRR" evidence="15">
    <location>
        <begin position="674"/>
        <end position="801"/>
    </location>
</feature>
<keyword evidence="10 16" id="KW-0675">Receptor</keyword>
<dbReference type="PROSITE" id="PS51450">
    <property type="entry name" value="LRR"/>
    <property type="match status" value="1"/>
</dbReference>
<evidence type="ECO:0000256" key="6">
    <source>
        <dbReference type="ARBA" id="ARBA00022729"/>
    </source>
</evidence>
<feature type="transmembrane region" description="Helical" evidence="12">
    <location>
        <begin position="978"/>
        <end position="999"/>
    </location>
</feature>
<keyword evidence="7" id="KW-0677">Repeat</keyword>
<evidence type="ECO:0000256" key="9">
    <source>
        <dbReference type="ARBA" id="ARBA00023136"/>
    </source>
</evidence>
<evidence type="ECO:0000256" key="7">
    <source>
        <dbReference type="ARBA" id="ARBA00022737"/>
    </source>
</evidence>
<evidence type="ECO:0000256" key="5">
    <source>
        <dbReference type="ARBA" id="ARBA00022692"/>
    </source>
</evidence>
<evidence type="ECO:0000256" key="2">
    <source>
        <dbReference type="ARBA" id="ARBA00009592"/>
    </source>
</evidence>
<dbReference type="FunFam" id="3.80.10.10:FF:001347">
    <property type="entry name" value="LRR receptor-like serine/threonine-protein kinase GSO2"/>
    <property type="match status" value="1"/>
</dbReference>
<organism evidence="16 17">
    <name type="scientific">Thalictrum thalictroides</name>
    <name type="common">Rue-anemone</name>
    <name type="synonym">Anemone thalictroides</name>
    <dbReference type="NCBI Taxonomy" id="46969"/>
    <lineage>
        <taxon>Eukaryota</taxon>
        <taxon>Viridiplantae</taxon>
        <taxon>Streptophyta</taxon>
        <taxon>Embryophyta</taxon>
        <taxon>Tracheophyta</taxon>
        <taxon>Spermatophyta</taxon>
        <taxon>Magnoliopsida</taxon>
        <taxon>Ranunculales</taxon>
        <taxon>Ranunculaceae</taxon>
        <taxon>Thalictroideae</taxon>
        <taxon>Thalictrum</taxon>
    </lineage>
</organism>
<dbReference type="PANTHER" id="PTHR48063">
    <property type="entry name" value="LRR RECEPTOR-LIKE KINASE"/>
    <property type="match status" value="1"/>
</dbReference>
<evidence type="ECO:0000259" key="15">
    <source>
        <dbReference type="Pfam" id="PF23598"/>
    </source>
</evidence>
<keyword evidence="4" id="KW-0433">Leucine-rich repeat</keyword>
<keyword evidence="16" id="KW-0808">Transferase</keyword>
<keyword evidence="5 12" id="KW-0812">Transmembrane</keyword>
<dbReference type="SUPFAM" id="SSF52047">
    <property type="entry name" value="RNI-like"/>
    <property type="match status" value="1"/>
</dbReference>
<comment type="caution">
    <text evidence="16">The sequence shown here is derived from an EMBL/GenBank/DDBJ whole genome shotgun (WGS) entry which is preliminary data.</text>
</comment>
<evidence type="ECO:0000256" key="12">
    <source>
        <dbReference type="SAM" id="Phobius"/>
    </source>
</evidence>
<comment type="similarity">
    <text evidence="2">Belongs to the RLP family.</text>
</comment>
<keyword evidence="17" id="KW-1185">Reference proteome</keyword>
<dbReference type="FunFam" id="3.80.10.10:FF:000213">
    <property type="entry name" value="Tyrosine-sulfated glycopeptide receptor 1"/>
    <property type="match status" value="1"/>
</dbReference>
<dbReference type="Pfam" id="PF13855">
    <property type="entry name" value="LRR_8"/>
    <property type="match status" value="2"/>
</dbReference>
<dbReference type="OrthoDB" id="1600340at2759"/>
<dbReference type="SMART" id="SM00369">
    <property type="entry name" value="LRR_TYP"/>
    <property type="match status" value="11"/>
</dbReference>
<keyword evidence="8 12" id="KW-1133">Transmembrane helix</keyword>
<feature type="domain" description="Disease resistance R13L4/SHOC-2-like LRR" evidence="15">
    <location>
        <begin position="103"/>
        <end position="293"/>
    </location>
</feature>
<dbReference type="EMBL" id="JABWDY010007764">
    <property type="protein sequence ID" value="KAF5202683.1"/>
    <property type="molecule type" value="Genomic_DNA"/>
</dbReference>
<accession>A0A7J6X028</accession>
<dbReference type="InterPro" id="IPR003591">
    <property type="entry name" value="Leu-rich_rpt_typical-subtyp"/>
</dbReference>
<evidence type="ECO:0000259" key="14">
    <source>
        <dbReference type="Pfam" id="PF08263"/>
    </source>
</evidence>
<sequence>MNTKVLLCITVVFFSLLRRRNVCNGATLLANCLESDRKSLLYFKDGLIDPENRLSSWKGDDCCRWRGVQCDNRTGAVIAIDLHSSEDISSTGYIRGDIDPALVRLQSLRHLDLSLNSFQDIPIPDFFGSLKELRYLNLSKAGFNGLIPHTLGNISRLQYLDVSSSFSALTVTTLRWVGSLTSLRYLGMNQVDLSRLSMNSLRVLNNLPVLTELHLSGCSLSGSIPSLRPTNLSLLAIVDLSFNSFDSTFPDWITNMSSLVSLDLSYNGLHGNIHYNISELPNLRDLNLAGNENLTADSEELFSGSWRKIKVLNFASNSIYGSLPSSVGNMTSLVNLNLFVNNIQGGIPSSISSLCNLKSLDMSGNNMTGELPMFLVRSNSCITASPLPNLMYLRLSNNKLVGNLPDWLGELDNLEELSLSYNLLHGPIPSSVGRLSRLTDLSLEGNKLSGILPETLGQLLNLVVFDVSFNELSGTVSEPHFSRLRKLKILHISSNSLVLNVSINWIPPFQLKNLDMGSCRLGPSFPAWLKTQREVMYLDFSNASISGTIPTWFWDLSSNLSLLNVSINRLQGQLPNPLKVAPFADVDFSSNLFQGDIPLPVVEIELLDLSNNQFSGSIPPNIGQVLPNLIFFSLSNNHITGQIPVSVGDMLLLQVLDLSENNLTTEIPSSIQYCSYLKVLDLDSNNVYGYIPSSLGQLSQLQTLHLGNNMLSGELPESLRNCSSLETMDLGNNGFIGEIPLWIGEYLSSLKILSLRSNAFLGNLPSQLTNLTSLQVLDLAENKLDGSIPASLADLKAMVRIQNVIQYWFYGKYRGLYYEDSLVVTTKGQRLKYTKTLSLVTSIDLSGNELDGEFPTGITELHGLVVLNLSRNHFTGHIPDAIGDLRQLSSFDISSNQLSGAIPSSLSSLSSLSYLNLSNNDFSGMIPFTGQLTTFNASAFYGNPRLCGTPLPTKCQADDTDNRETIEDDSGNELIDKWFYLSVGLGFAAGLLVPFAILAMKRPWSAAYFGFMDTIIEKLSCMKKTVDIFRRNKHRRRRQK</sequence>
<dbReference type="Pfam" id="PF08263">
    <property type="entry name" value="LRRNT_2"/>
    <property type="match status" value="1"/>
</dbReference>
<dbReference type="GO" id="GO:0005886">
    <property type="term" value="C:plasma membrane"/>
    <property type="evidence" value="ECO:0007669"/>
    <property type="project" value="UniProtKB-SubCell"/>
</dbReference>
<dbReference type="PRINTS" id="PR00019">
    <property type="entry name" value="LEURICHRPT"/>
</dbReference>
<name>A0A7J6X028_THATH</name>
<dbReference type="GO" id="GO:0016301">
    <property type="term" value="F:kinase activity"/>
    <property type="evidence" value="ECO:0007669"/>
    <property type="project" value="UniProtKB-KW"/>
</dbReference>